<dbReference type="Pfam" id="PF00008">
    <property type="entry name" value="EGF"/>
    <property type="match status" value="1"/>
</dbReference>
<dbReference type="PROSITE" id="PS50026">
    <property type="entry name" value="EGF_3"/>
    <property type="match status" value="2"/>
</dbReference>
<keyword evidence="5 6" id="KW-1015">Disulfide bond</keyword>
<evidence type="ECO:0000256" key="1">
    <source>
        <dbReference type="ARBA" id="ARBA00004167"/>
    </source>
</evidence>
<dbReference type="GO" id="GO:0030247">
    <property type="term" value="F:polysaccharide binding"/>
    <property type="evidence" value="ECO:0007669"/>
    <property type="project" value="InterPro"/>
</dbReference>
<dbReference type="GO" id="GO:0005509">
    <property type="term" value="F:calcium ion binding"/>
    <property type="evidence" value="ECO:0007669"/>
    <property type="project" value="InterPro"/>
</dbReference>
<keyword evidence="4" id="KW-0677">Repeat</keyword>
<keyword evidence="2 6" id="KW-0245">EGF-like domain</keyword>
<dbReference type="InterPro" id="IPR000152">
    <property type="entry name" value="EGF-type_Asp/Asn_hydroxyl_site"/>
</dbReference>
<comment type="subcellular location">
    <subcellularLocation>
        <location evidence="1">Membrane</location>
        <topology evidence="1">Single-pass membrane protein</topology>
    </subcellularLocation>
</comment>
<evidence type="ECO:0000313" key="8">
    <source>
        <dbReference type="EMBL" id="KAH9307579.1"/>
    </source>
</evidence>
<dbReference type="CDD" id="cd00054">
    <property type="entry name" value="EGF_CA"/>
    <property type="match status" value="1"/>
</dbReference>
<dbReference type="PROSITE" id="PS01186">
    <property type="entry name" value="EGF_2"/>
    <property type="match status" value="1"/>
</dbReference>
<name>A0AA38KPZ3_TAXCH</name>
<feature type="disulfide bond" evidence="6">
    <location>
        <begin position="235"/>
        <end position="252"/>
    </location>
</feature>
<keyword evidence="9" id="KW-1185">Reference proteome</keyword>
<feature type="non-terminal residue" evidence="8">
    <location>
        <position position="329"/>
    </location>
</feature>
<comment type="caution">
    <text evidence="8">The sequence shown here is derived from an EMBL/GenBank/DDBJ whole genome shotgun (WGS) entry which is preliminary data.</text>
</comment>
<evidence type="ECO:0000256" key="4">
    <source>
        <dbReference type="ARBA" id="ARBA00022737"/>
    </source>
</evidence>
<gene>
    <name evidence="8" type="ORF">KI387_035490</name>
</gene>
<feature type="domain" description="EGF-like" evidence="7">
    <location>
        <begin position="225"/>
        <end position="264"/>
    </location>
</feature>
<dbReference type="SUPFAM" id="SSF57196">
    <property type="entry name" value="EGF/Laminin"/>
    <property type="match status" value="1"/>
</dbReference>
<dbReference type="Pfam" id="PF07645">
    <property type="entry name" value="EGF_CA"/>
    <property type="match status" value="1"/>
</dbReference>
<evidence type="ECO:0000259" key="7">
    <source>
        <dbReference type="PROSITE" id="PS50026"/>
    </source>
</evidence>
<dbReference type="SMART" id="SM00179">
    <property type="entry name" value="EGF_CA"/>
    <property type="match status" value="2"/>
</dbReference>
<evidence type="ECO:0000256" key="6">
    <source>
        <dbReference type="PROSITE-ProRule" id="PRU00076"/>
    </source>
</evidence>
<sequence length="329" mass="35765">MGFSAAATCQPETCGSMNVSYPFWINKSDCGYPGFQMVCKVDNSTGELALFLPAYKELNFTHIIRQDFPIMEINYTGDLIINSTSLKAHSCNFSTQTRKYFQLDSPFTISASNRFVVIGCGTSGTYSYGKYGEVSCKPDCANFGGAAYCDYGCCETVLADNWQLINFTGEGWFYFNNKSKCGFSTVFDPSTFKVVDEKTDMFYGEGRKASYGLRVNWGIGQQNCSIDKSTANYSCSSNAECINSPTGEGHVCKCLPGYEGTGYSNGTSCTDVDECSHTDLNLCAKPSKGGICQNSPGSYNCSCVKGYKGDGFQCESSTSSENSFIPAII</sequence>
<dbReference type="Proteomes" id="UP000824469">
    <property type="component" value="Unassembled WGS sequence"/>
</dbReference>
<evidence type="ECO:0000256" key="5">
    <source>
        <dbReference type="ARBA" id="ARBA00023157"/>
    </source>
</evidence>
<reference evidence="8 9" key="1">
    <citation type="journal article" date="2021" name="Nat. Plants">
        <title>The Taxus genome provides insights into paclitaxel biosynthesis.</title>
        <authorList>
            <person name="Xiong X."/>
            <person name="Gou J."/>
            <person name="Liao Q."/>
            <person name="Li Y."/>
            <person name="Zhou Q."/>
            <person name="Bi G."/>
            <person name="Li C."/>
            <person name="Du R."/>
            <person name="Wang X."/>
            <person name="Sun T."/>
            <person name="Guo L."/>
            <person name="Liang H."/>
            <person name="Lu P."/>
            <person name="Wu Y."/>
            <person name="Zhang Z."/>
            <person name="Ro D.K."/>
            <person name="Shang Y."/>
            <person name="Huang S."/>
            <person name="Yan J."/>
        </authorList>
    </citation>
    <scope>NUCLEOTIDE SEQUENCE [LARGE SCALE GENOMIC DNA]</scope>
    <source>
        <strain evidence="8">Ta-2019</strain>
    </source>
</reference>
<dbReference type="OMA" id="ACRENSQ"/>
<comment type="caution">
    <text evidence="6">Lacks conserved residue(s) required for the propagation of feature annotation.</text>
</comment>
<dbReference type="PROSITE" id="PS00010">
    <property type="entry name" value="ASX_HYDROXYL"/>
    <property type="match status" value="1"/>
</dbReference>
<feature type="domain" description="EGF-like" evidence="7">
    <location>
        <begin position="271"/>
        <end position="315"/>
    </location>
</feature>
<dbReference type="GO" id="GO:0016020">
    <property type="term" value="C:membrane"/>
    <property type="evidence" value="ECO:0007669"/>
    <property type="project" value="UniProtKB-SubCell"/>
</dbReference>
<organism evidence="8 9">
    <name type="scientific">Taxus chinensis</name>
    <name type="common">Chinese yew</name>
    <name type="synonym">Taxus wallichiana var. chinensis</name>
    <dbReference type="NCBI Taxonomy" id="29808"/>
    <lineage>
        <taxon>Eukaryota</taxon>
        <taxon>Viridiplantae</taxon>
        <taxon>Streptophyta</taxon>
        <taxon>Embryophyta</taxon>
        <taxon>Tracheophyta</taxon>
        <taxon>Spermatophyta</taxon>
        <taxon>Pinopsida</taxon>
        <taxon>Pinidae</taxon>
        <taxon>Conifers II</taxon>
        <taxon>Cupressales</taxon>
        <taxon>Taxaceae</taxon>
        <taxon>Taxus</taxon>
    </lineage>
</organism>
<evidence type="ECO:0000313" key="9">
    <source>
        <dbReference type="Proteomes" id="UP000824469"/>
    </source>
</evidence>
<dbReference type="InterPro" id="IPR025287">
    <property type="entry name" value="WAK_GUB"/>
</dbReference>
<proteinExistence type="predicted"/>
<dbReference type="InterPro" id="IPR001881">
    <property type="entry name" value="EGF-like_Ca-bd_dom"/>
</dbReference>
<dbReference type="Gene3D" id="2.10.25.10">
    <property type="entry name" value="Laminin"/>
    <property type="match status" value="2"/>
</dbReference>
<dbReference type="FunFam" id="2.10.25.10:FF:000038">
    <property type="entry name" value="Fibrillin 2"/>
    <property type="match status" value="1"/>
</dbReference>
<accession>A0AA38KPZ3</accession>
<dbReference type="EMBL" id="JAHRHJ020000007">
    <property type="protein sequence ID" value="KAH9307579.1"/>
    <property type="molecule type" value="Genomic_DNA"/>
</dbReference>
<dbReference type="InterPro" id="IPR049883">
    <property type="entry name" value="NOTCH1_EGF-like"/>
</dbReference>
<dbReference type="AlphaFoldDB" id="A0AA38KPZ3"/>
<evidence type="ECO:0000256" key="3">
    <source>
        <dbReference type="ARBA" id="ARBA00022729"/>
    </source>
</evidence>
<dbReference type="SMART" id="SM00181">
    <property type="entry name" value="EGF"/>
    <property type="match status" value="2"/>
</dbReference>
<dbReference type="InterPro" id="IPR000742">
    <property type="entry name" value="EGF"/>
</dbReference>
<dbReference type="PANTHER" id="PTHR33491">
    <property type="entry name" value="OSJNBA0016N04.9 PROTEIN"/>
    <property type="match status" value="1"/>
</dbReference>
<dbReference type="Pfam" id="PF13947">
    <property type="entry name" value="GUB_WAK_bind"/>
    <property type="match status" value="1"/>
</dbReference>
<protein>
    <recommendedName>
        <fullName evidence="7">EGF-like domain-containing protein</fullName>
    </recommendedName>
</protein>
<evidence type="ECO:0000256" key="2">
    <source>
        <dbReference type="ARBA" id="ARBA00022536"/>
    </source>
</evidence>
<keyword evidence="3" id="KW-0732">Signal</keyword>